<protein>
    <submittedName>
        <fullName evidence="2">Uncharacterized protein</fullName>
    </submittedName>
</protein>
<dbReference type="GeneID" id="14913570"/>
<dbReference type="VEuPathDB" id="AmoebaDB:ACA1_096250"/>
<evidence type="ECO:0000313" key="3">
    <source>
        <dbReference type="Proteomes" id="UP000011083"/>
    </source>
</evidence>
<dbReference type="EMBL" id="KB008103">
    <property type="protein sequence ID" value="ELR12954.1"/>
    <property type="molecule type" value="Genomic_DNA"/>
</dbReference>
<evidence type="ECO:0000256" key="1">
    <source>
        <dbReference type="SAM" id="MobiDB-lite"/>
    </source>
</evidence>
<organism evidence="2 3">
    <name type="scientific">Acanthamoeba castellanii (strain ATCC 30010 / Neff)</name>
    <dbReference type="NCBI Taxonomy" id="1257118"/>
    <lineage>
        <taxon>Eukaryota</taxon>
        <taxon>Amoebozoa</taxon>
        <taxon>Discosea</taxon>
        <taxon>Longamoebia</taxon>
        <taxon>Centramoebida</taxon>
        <taxon>Acanthamoebidae</taxon>
        <taxon>Acanthamoeba</taxon>
    </lineage>
</organism>
<feature type="region of interest" description="Disordered" evidence="1">
    <location>
        <begin position="117"/>
        <end position="150"/>
    </location>
</feature>
<dbReference type="AlphaFoldDB" id="L8GJD0"/>
<evidence type="ECO:0000313" key="2">
    <source>
        <dbReference type="EMBL" id="ELR12954.1"/>
    </source>
</evidence>
<sequence length="533" mass="55428">MTTNSHSYSTTAIASTTALRWLHSPDPRQPESFMELHHLAYHHQPSMGDYCDDDPQPIPPTTPMLLTTPDLASLSCAVVPAEAMAESPSPAAYVSRVEAPSFLPYNFAIPDHLLAKDNPQEATTPSGQAGLSEPPAPSASPTSPEACVAASGSGFKVPQSVVSAVAAAASLAPASTTRSQGKKTKNAPRPKRPPAAKAAAAPPRRGNAPRPTTATASVKPAMPIGGPPATAPQAIGESVPEVHNDDSTKQGWEKIMQTVDTQDAKLQRNKWWWYLLAEKNRVTMQGGGMAGAGTDLEKAQGGADGAGALVMPHTYDPMPLLAVASASRSPSSSPMLRSPGAGVVAPVSGGVESSPQFPPLHELSIYSASEDEGGGGDDYQPDEAHDQDRDDGEDDDADWQPTRAKPTPASSGKRTTANRRSARVVHPVGEEEEEEEEASTRAVATPSATKGVRVQDQPEAGSMAGCSSPPKRRRVGSISGAGAGPTAGDQVVTAQGEGEPAARKLPPRSRLKGLIEWMKSSGDFPPGGPHPPC</sequence>
<proteinExistence type="predicted"/>
<keyword evidence="3" id="KW-1185">Reference proteome</keyword>
<gene>
    <name evidence="2" type="ORF">ACA1_096250</name>
</gene>
<dbReference type="Proteomes" id="UP000011083">
    <property type="component" value="Unassembled WGS sequence"/>
</dbReference>
<feature type="compositionally biased region" description="Acidic residues" evidence="1">
    <location>
        <begin position="369"/>
        <end position="381"/>
    </location>
</feature>
<reference evidence="2 3" key="1">
    <citation type="journal article" date="2013" name="Genome Biol.">
        <title>Genome of Acanthamoeba castellanii highlights extensive lateral gene transfer and early evolution of tyrosine kinase signaling.</title>
        <authorList>
            <person name="Clarke M."/>
            <person name="Lohan A.J."/>
            <person name="Liu B."/>
            <person name="Lagkouvardos I."/>
            <person name="Roy S."/>
            <person name="Zafar N."/>
            <person name="Bertelli C."/>
            <person name="Schilde C."/>
            <person name="Kianianmomeni A."/>
            <person name="Burglin T.R."/>
            <person name="Frech C."/>
            <person name="Turcotte B."/>
            <person name="Kopec K.O."/>
            <person name="Synnott J.M."/>
            <person name="Choo C."/>
            <person name="Paponov I."/>
            <person name="Finkler A."/>
            <person name="Soon Heng Tan C."/>
            <person name="Hutchins A.P."/>
            <person name="Weinmeier T."/>
            <person name="Rattei T."/>
            <person name="Chu J.S."/>
            <person name="Gimenez G."/>
            <person name="Irimia M."/>
            <person name="Rigden D.J."/>
            <person name="Fitzpatrick D.A."/>
            <person name="Lorenzo-Morales J."/>
            <person name="Bateman A."/>
            <person name="Chiu C.H."/>
            <person name="Tang P."/>
            <person name="Hegemann P."/>
            <person name="Fromm H."/>
            <person name="Raoult D."/>
            <person name="Greub G."/>
            <person name="Miranda-Saavedra D."/>
            <person name="Chen N."/>
            <person name="Nash P."/>
            <person name="Ginger M.L."/>
            <person name="Horn M."/>
            <person name="Schaap P."/>
            <person name="Caler L."/>
            <person name="Loftus B."/>
        </authorList>
    </citation>
    <scope>NUCLEOTIDE SEQUENCE [LARGE SCALE GENOMIC DNA]</scope>
    <source>
        <strain evidence="2 3">Neff</strain>
    </source>
</reference>
<feature type="compositionally biased region" description="Basic residues" evidence="1">
    <location>
        <begin position="180"/>
        <end position="194"/>
    </location>
</feature>
<feature type="compositionally biased region" description="Polar residues" evidence="1">
    <location>
        <begin position="120"/>
        <end position="129"/>
    </location>
</feature>
<feature type="region of interest" description="Disordered" evidence="1">
    <location>
        <begin position="170"/>
        <end position="246"/>
    </location>
</feature>
<feature type="compositionally biased region" description="Low complexity" evidence="1">
    <location>
        <begin position="195"/>
        <end position="216"/>
    </location>
</feature>
<dbReference type="RefSeq" id="XP_004334967.1">
    <property type="nucleotide sequence ID" value="XM_004334919.1"/>
</dbReference>
<feature type="compositionally biased region" description="Acidic residues" evidence="1">
    <location>
        <begin position="389"/>
        <end position="398"/>
    </location>
</feature>
<feature type="region of interest" description="Disordered" evidence="1">
    <location>
        <begin position="367"/>
        <end position="510"/>
    </location>
</feature>
<name>L8GJD0_ACACF</name>
<accession>L8GJD0</accession>
<dbReference type="KEGG" id="acan:ACA1_096250"/>